<feature type="region of interest" description="Disordered" evidence="2">
    <location>
        <begin position="158"/>
        <end position="246"/>
    </location>
</feature>
<dbReference type="GO" id="GO:0072318">
    <property type="term" value="P:clathrin coat disassembly"/>
    <property type="evidence" value="ECO:0007669"/>
    <property type="project" value="TreeGrafter"/>
</dbReference>
<dbReference type="GO" id="GO:0030276">
    <property type="term" value="F:clathrin binding"/>
    <property type="evidence" value="ECO:0007669"/>
    <property type="project" value="TreeGrafter"/>
</dbReference>
<dbReference type="Proteomes" id="UP000298416">
    <property type="component" value="Unassembled WGS sequence"/>
</dbReference>
<feature type="region of interest" description="Disordered" evidence="2">
    <location>
        <begin position="791"/>
        <end position="814"/>
    </location>
</feature>
<feature type="compositionally biased region" description="Polar residues" evidence="2">
    <location>
        <begin position="1283"/>
        <end position="1296"/>
    </location>
</feature>
<feature type="compositionally biased region" description="Basic and acidic residues" evidence="2">
    <location>
        <begin position="293"/>
        <end position="308"/>
    </location>
</feature>
<keyword evidence="4" id="KW-1185">Reference proteome</keyword>
<dbReference type="SUPFAM" id="SSF46565">
    <property type="entry name" value="Chaperone J-domain"/>
    <property type="match status" value="1"/>
</dbReference>
<feature type="compositionally biased region" description="Polar residues" evidence="2">
    <location>
        <begin position="443"/>
        <end position="455"/>
    </location>
</feature>
<gene>
    <name evidence="3" type="ORF">SASPL_134038</name>
</gene>
<dbReference type="GO" id="GO:0005737">
    <property type="term" value="C:cytoplasm"/>
    <property type="evidence" value="ECO:0007669"/>
    <property type="project" value="TreeGrafter"/>
</dbReference>
<feature type="compositionally biased region" description="Low complexity" evidence="2">
    <location>
        <begin position="1043"/>
        <end position="1058"/>
    </location>
</feature>
<evidence type="ECO:0000313" key="4">
    <source>
        <dbReference type="Proteomes" id="UP000298416"/>
    </source>
</evidence>
<dbReference type="EMBL" id="PNBA02000012">
    <property type="protein sequence ID" value="KAG6406436.1"/>
    <property type="molecule type" value="Genomic_DNA"/>
</dbReference>
<feature type="compositionally biased region" description="Basic and acidic residues" evidence="2">
    <location>
        <begin position="1089"/>
        <end position="1099"/>
    </location>
</feature>
<feature type="region of interest" description="Disordered" evidence="2">
    <location>
        <begin position="519"/>
        <end position="544"/>
    </location>
</feature>
<feature type="region of interest" description="Disordered" evidence="2">
    <location>
        <begin position="1"/>
        <end position="23"/>
    </location>
</feature>
<evidence type="ECO:0000313" key="3">
    <source>
        <dbReference type="EMBL" id="KAG6406436.1"/>
    </source>
</evidence>
<dbReference type="GO" id="GO:0031982">
    <property type="term" value="C:vesicle"/>
    <property type="evidence" value="ECO:0007669"/>
    <property type="project" value="TreeGrafter"/>
</dbReference>
<dbReference type="PANTHER" id="PTHR23172">
    <property type="entry name" value="AUXILIN/CYCLIN G-ASSOCIATED KINASE-RELATED"/>
    <property type="match status" value="1"/>
</dbReference>
<feature type="compositionally biased region" description="Polar residues" evidence="2">
    <location>
        <begin position="1101"/>
        <end position="1120"/>
    </location>
</feature>
<dbReference type="GO" id="GO:0072583">
    <property type="term" value="P:clathrin-dependent endocytosis"/>
    <property type="evidence" value="ECO:0007669"/>
    <property type="project" value="TreeGrafter"/>
</dbReference>
<dbReference type="PANTHER" id="PTHR23172:SF87">
    <property type="entry name" value="CHAPERONE DNAJ-DOMAIN SUPERFAMILY PROTEIN"/>
    <property type="match status" value="1"/>
</dbReference>
<feature type="compositionally biased region" description="Basic and acidic residues" evidence="2">
    <location>
        <begin position="1155"/>
        <end position="1195"/>
    </location>
</feature>
<reference evidence="3" key="2">
    <citation type="submission" date="2020-08" db="EMBL/GenBank/DDBJ databases">
        <title>Plant Genome Project.</title>
        <authorList>
            <person name="Zhang R.-G."/>
        </authorList>
    </citation>
    <scope>NUCLEOTIDE SEQUENCE</scope>
    <source>
        <strain evidence="3">Huo1</strain>
        <tissue evidence="3">Leaf</tissue>
    </source>
</reference>
<dbReference type="OrthoDB" id="1717591at2759"/>
<organism evidence="3">
    <name type="scientific">Salvia splendens</name>
    <name type="common">Scarlet sage</name>
    <dbReference type="NCBI Taxonomy" id="180675"/>
    <lineage>
        <taxon>Eukaryota</taxon>
        <taxon>Viridiplantae</taxon>
        <taxon>Streptophyta</taxon>
        <taxon>Embryophyta</taxon>
        <taxon>Tracheophyta</taxon>
        <taxon>Spermatophyta</taxon>
        <taxon>Magnoliopsida</taxon>
        <taxon>eudicotyledons</taxon>
        <taxon>Gunneridae</taxon>
        <taxon>Pentapetalae</taxon>
        <taxon>asterids</taxon>
        <taxon>lamiids</taxon>
        <taxon>Lamiales</taxon>
        <taxon>Lamiaceae</taxon>
        <taxon>Nepetoideae</taxon>
        <taxon>Mentheae</taxon>
        <taxon>Salviinae</taxon>
        <taxon>Salvia</taxon>
        <taxon>Salvia subgen. Calosphace</taxon>
        <taxon>core Calosphace</taxon>
    </lineage>
</organism>
<dbReference type="InterPro" id="IPR036869">
    <property type="entry name" value="J_dom_sf"/>
</dbReference>
<feature type="compositionally biased region" description="Basic and acidic residues" evidence="2">
    <location>
        <begin position="204"/>
        <end position="213"/>
    </location>
</feature>
<protein>
    <recommendedName>
        <fullName evidence="5">Auxilin-like protein 1</fullName>
    </recommendedName>
</protein>
<evidence type="ECO:0000256" key="1">
    <source>
        <dbReference type="ARBA" id="ARBA00023054"/>
    </source>
</evidence>
<feature type="compositionally biased region" description="Basic and acidic residues" evidence="2">
    <location>
        <begin position="275"/>
        <end position="285"/>
    </location>
</feature>
<feature type="compositionally biased region" description="Low complexity" evidence="2">
    <location>
        <begin position="523"/>
        <end position="535"/>
    </location>
</feature>
<dbReference type="FunFam" id="1.10.287.110:FF:000009">
    <property type="entry name" value="Auxilin-related protein 1"/>
    <property type="match status" value="1"/>
</dbReference>
<accession>A0A8X8ZIX8</accession>
<proteinExistence type="predicted"/>
<name>A0A8X8ZIX8_SALSN</name>
<feature type="region of interest" description="Disordered" evidence="2">
    <location>
        <begin position="1041"/>
        <end position="1195"/>
    </location>
</feature>
<feature type="compositionally biased region" description="Polar residues" evidence="2">
    <location>
        <begin position="187"/>
        <end position="196"/>
    </location>
</feature>
<feature type="region of interest" description="Disordered" evidence="2">
    <location>
        <begin position="1279"/>
        <end position="1311"/>
    </location>
</feature>
<feature type="compositionally biased region" description="Basic and acidic residues" evidence="2">
    <location>
        <begin position="1121"/>
        <end position="1145"/>
    </location>
</feature>
<feature type="region of interest" description="Disordered" evidence="2">
    <location>
        <begin position="442"/>
        <end position="462"/>
    </location>
</feature>
<feature type="region of interest" description="Disordered" evidence="2">
    <location>
        <begin position="274"/>
        <end position="345"/>
    </location>
</feature>
<keyword evidence="1" id="KW-0175">Coiled coil</keyword>
<comment type="caution">
    <text evidence="3">The sequence shown here is derived from an EMBL/GenBank/DDBJ whole genome shotgun (WGS) entry which is preliminary data.</text>
</comment>
<evidence type="ECO:0008006" key="5">
    <source>
        <dbReference type="Google" id="ProtNLM"/>
    </source>
</evidence>
<evidence type="ECO:0000256" key="2">
    <source>
        <dbReference type="SAM" id="MobiDB-lite"/>
    </source>
</evidence>
<sequence length="1470" mass="163370">MESLSRPLHRRKHSAVSSSSFSRRNPYAHVVLSGGDKAKFQPLEYAEIFSGSSSIPVLDLSGFSQPGGCRSSELDYSNIFGAKAGDVALSHEQLFNKKTKTRIAADSESPFQEYGSLNPGNGLQQQFNLSFNKTSQRSSNESNGKTHIAQLQAVPGFTHFVDDGTPQPQKKEGDDTPVPLVKREVSRTWSFSTGSDATKVKRGLSSEKSHTPDKSCLPIFASKDASVEIGGENPPPLSDEELDENSDAAKSIAALKKAIEQAQESMRLAKMIMQKKREGTKDGSRAWRSKGRSKVEVLEDEKETRTEHASGGSKENNLKGKNQRLDPTVHVPGKVGGRSNPALSHSDSLLNARKANVESVVEIFKPTKTEHASGGSKENNLEGKNQRLGPTYHVLAEVDGKSDPILSHSDNLLNARKANVESVMEIFEPANDHGDVFVEVDKNSTPSCSQSGSTNTDKKDEMKNIRQNVGISELHGETTDFTGLAETSVLESGKVDCNASSPMHQAERPGDISRRIESAENTSKSQQELEQSSNEEAADQCQATASTVKGPAKLLEQLERVLSVSGSTQEQEKIMHGNGHLRISQENEPPEDTGCIADKEMYEKKFVEHEELYLAEHSTMRRSNFNTLHNDLLTQAEENMIDQAHIDEQPENVAEWKEDDQDAQFSDEGENAMVLNEEIIWYDSELQLEESVEENVNEREPGIVPVVEEAVTKVDMVFKSEIDEKLKFELDEVSQTVPGIIGENEIAMRCMDASEFEQIETIQIGTNGGDKEVQNGRTPLDVEELNHTDGAADTRKNLPDIGRKLNDSASQKDNSEAFAVHSNDHGTIFSDSHGVNTSTFFSRTPEPCSADNEAEQYRAVLRGREENYSLPLETEEENEADKQFEVEVNIMPGTDSLCGCSSAEKLTESQVDNTYDGFSSDSKSTSFVLTNVDQEKTLPNNEDMFKTATEIHNAANTNMQNFSEQHVSTDNQLERIDTTNVMPDMQQNSENSEESQSTSDMFKTATEIHNAANTNMQNFSEQHVSTDNQLERIDTTNVMPDMQQNSENSEESQSTSDVESVDEVSADESPACRDNAKDISSYMEEEKVDLDMKSDERVNAAKQSGCLNSKDQTHLSQTNSEPKEMDKSSEAEREIKTGQHMEENIQNRGRTSLSENKDAKGNEQDEMDSWQRIEAIRRGREREKGRMAAEREREKDRIAVERAIREARERAFAEARERAERAAAAEAHRRVNGEVREKTVKASVGTRPSVDKASTEAKIRVERAAVERATAEARERALEKAMSQKNSMGSRGQATKYNAERSSSSSSNNGLKHSFSFYDLEKSDGTTSESAKRCKASLERHQRIMERAAKALAEKNTYDLLAQKEQDERSRLAKSLDADIKRWATGKEGNLRALLSTLQYILGPDSAWHPVSLTDIVTAAAVKKTYRKATLCVHPDKLQQRGASIQQKYICEKIFDLLKVAWNKFNSEEN</sequence>
<dbReference type="Gene3D" id="1.10.287.110">
    <property type="entry name" value="DnaJ domain"/>
    <property type="match status" value="1"/>
</dbReference>
<reference evidence="3" key="1">
    <citation type="submission" date="2018-01" db="EMBL/GenBank/DDBJ databases">
        <authorList>
            <person name="Mao J.F."/>
        </authorList>
    </citation>
    <scope>NUCLEOTIDE SEQUENCE</scope>
    <source>
        <strain evidence="3">Huo1</strain>
        <tissue evidence="3">Leaf</tissue>
    </source>
</reference>
<feature type="compositionally biased region" description="Basic and acidic residues" evidence="2">
    <location>
        <begin position="791"/>
        <end position="806"/>
    </location>
</feature>